<proteinExistence type="predicted"/>
<evidence type="ECO:0000313" key="2">
    <source>
        <dbReference type="Proteomes" id="UP000507470"/>
    </source>
</evidence>
<dbReference type="PANTHER" id="PTHR14187">
    <property type="entry name" value="ALPHA KINASE/ELONGATION FACTOR 2 KINASE"/>
    <property type="match status" value="1"/>
</dbReference>
<reference evidence="1 2" key="1">
    <citation type="submission" date="2020-06" db="EMBL/GenBank/DDBJ databases">
        <authorList>
            <person name="Li R."/>
            <person name="Bekaert M."/>
        </authorList>
    </citation>
    <scope>NUCLEOTIDE SEQUENCE [LARGE SCALE GENOMIC DNA]</scope>
    <source>
        <strain evidence="2">wild</strain>
    </source>
</reference>
<evidence type="ECO:0000313" key="1">
    <source>
        <dbReference type="EMBL" id="CAC5387186.1"/>
    </source>
</evidence>
<dbReference type="InterPro" id="IPR043129">
    <property type="entry name" value="ATPase_NBD"/>
</dbReference>
<gene>
    <name evidence="1" type="ORF">MCOR_22552</name>
</gene>
<accession>A0A6J8BUI8</accession>
<dbReference type="Proteomes" id="UP000507470">
    <property type="component" value="Unassembled WGS sequence"/>
</dbReference>
<organism evidence="1 2">
    <name type="scientific">Mytilus coruscus</name>
    <name type="common">Sea mussel</name>
    <dbReference type="NCBI Taxonomy" id="42192"/>
    <lineage>
        <taxon>Eukaryota</taxon>
        <taxon>Metazoa</taxon>
        <taxon>Spiralia</taxon>
        <taxon>Lophotrochozoa</taxon>
        <taxon>Mollusca</taxon>
        <taxon>Bivalvia</taxon>
        <taxon>Autobranchia</taxon>
        <taxon>Pteriomorphia</taxon>
        <taxon>Mytilida</taxon>
        <taxon>Mytiloidea</taxon>
        <taxon>Mytilidae</taxon>
        <taxon>Mytilinae</taxon>
        <taxon>Mytilus</taxon>
    </lineage>
</organism>
<dbReference type="AlphaFoldDB" id="A0A6J8BUI8"/>
<dbReference type="SUPFAM" id="SSF53067">
    <property type="entry name" value="Actin-like ATPase domain"/>
    <property type="match status" value="1"/>
</dbReference>
<protein>
    <submittedName>
        <fullName evidence="1">Uncharacterized protein</fullName>
    </submittedName>
</protein>
<dbReference type="EMBL" id="CACVKT020003992">
    <property type="protein sequence ID" value="CAC5387186.1"/>
    <property type="molecule type" value="Genomic_DNA"/>
</dbReference>
<sequence>MSIPRAVLDAMCKAHLGEDISAIIASSPYNGKMEVRYNKMKIDAELIKGLFDEASQKIIQLISDVFTDVVNREISVILLVCGFSECKIIQDSIRAKFPGKRVVVPEDAELAVLKGAVLFGHKPENIVSRVVKYTYGIEVTKEFNSEIHDLARRTVGKDRDECKHLFGVYVKTGSVVELGEEITVRRCTRHEFQRGVTFRFFQSTKECPKYTDEEGCTKLGSLTIEIPNPSKERRSFRVSFNFGHTELKVAAFDVKSGAKCETVLDLL</sequence>
<keyword evidence="2" id="KW-1185">Reference proteome</keyword>
<dbReference type="OrthoDB" id="6144806at2759"/>
<name>A0A6J8BUI8_MYTCO</name>
<dbReference type="PANTHER" id="PTHR14187:SF5">
    <property type="entry name" value="HEAT SHOCK 70 KDA PROTEIN 12A"/>
    <property type="match status" value="1"/>
</dbReference>